<dbReference type="SUPFAM" id="SSF51126">
    <property type="entry name" value="Pectin lyase-like"/>
    <property type="match status" value="1"/>
</dbReference>
<organism evidence="1">
    <name type="scientific">marine sediment metagenome</name>
    <dbReference type="NCBI Taxonomy" id="412755"/>
    <lineage>
        <taxon>unclassified sequences</taxon>
        <taxon>metagenomes</taxon>
        <taxon>ecological metagenomes</taxon>
    </lineage>
</organism>
<dbReference type="AlphaFoldDB" id="X1MM52"/>
<dbReference type="InterPro" id="IPR012334">
    <property type="entry name" value="Pectin_lyas_fold"/>
</dbReference>
<gene>
    <name evidence="1" type="ORF">S06H3_23446</name>
</gene>
<proteinExistence type="predicted"/>
<reference evidence="1" key="1">
    <citation type="journal article" date="2014" name="Front. Microbiol.">
        <title>High frequency of phylogenetically diverse reductive dehalogenase-homologous genes in deep subseafloor sedimentary metagenomes.</title>
        <authorList>
            <person name="Kawai M."/>
            <person name="Futagami T."/>
            <person name="Toyoda A."/>
            <person name="Takaki Y."/>
            <person name="Nishi S."/>
            <person name="Hori S."/>
            <person name="Arai W."/>
            <person name="Tsubouchi T."/>
            <person name="Morono Y."/>
            <person name="Uchiyama I."/>
            <person name="Ito T."/>
            <person name="Fujiyama A."/>
            <person name="Inagaki F."/>
            <person name="Takami H."/>
        </authorList>
    </citation>
    <scope>NUCLEOTIDE SEQUENCE</scope>
    <source>
        <strain evidence="1">Expedition CK06-06</strain>
    </source>
</reference>
<dbReference type="InterPro" id="IPR011050">
    <property type="entry name" value="Pectin_lyase_fold/virulence"/>
</dbReference>
<dbReference type="Gene3D" id="2.160.20.10">
    <property type="entry name" value="Single-stranded right-handed beta-helix, Pectin lyase-like"/>
    <property type="match status" value="1"/>
</dbReference>
<protein>
    <submittedName>
        <fullName evidence="1">Uncharacterized protein</fullName>
    </submittedName>
</protein>
<comment type="caution">
    <text evidence="1">The sequence shown here is derived from an EMBL/GenBank/DDBJ whole genome shotgun (WGS) entry which is preliminary data.</text>
</comment>
<sequence>MSKTKWYAKPVYVIMAVALAASLGIVAVPMAGTVEADPAEWYVDGALGTNNVTQGTGPGTDAFKTIQYAINDAGVSAGDTINVAAGTYNETVEVNKELTLQGEGKDVVTVTAADSDDYV</sequence>
<accession>X1MM52</accession>
<feature type="non-terminal residue" evidence="1">
    <location>
        <position position="119"/>
    </location>
</feature>
<dbReference type="EMBL" id="BARV01012745">
    <property type="protein sequence ID" value="GAI07439.1"/>
    <property type="molecule type" value="Genomic_DNA"/>
</dbReference>
<evidence type="ECO:0000313" key="1">
    <source>
        <dbReference type="EMBL" id="GAI07439.1"/>
    </source>
</evidence>
<name>X1MM52_9ZZZZ</name>